<organism evidence="5 6">
    <name type="scientific">Ditylenchus dipsaci</name>
    <dbReference type="NCBI Taxonomy" id="166011"/>
    <lineage>
        <taxon>Eukaryota</taxon>
        <taxon>Metazoa</taxon>
        <taxon>Ecdysozoa</taxon>
        <taxon>Nematoda</taxon>
        <taxon>Chromadorea</taxon>
        <taxon>Rhabditida</taxon>
        <taxon>Tylenchina</taxon>
        <taxon>Tylenchomorpha</taxon>
        <taxon>Sphaerularioidea</taxon>
        <taxon>Anguinidae</taxon>
        <taxon>Anguininae</taxon>
        <taxon>Ditylenchus</taxon>
    </lineage>
</organism>
<feature type="domain" description="Chromo" evidence="4">
    <location>
        <begin position="142"/>
        <end position="199"/>
    </location>
</feature>
<dbReference type="PROSITE" id="PS50013">
    <property type="entry name" value="CHROMO_2"/>
    <property type="match status" value="2"/>
</dbReference>
<evidence type="ECO:0000259" key="4">
    <source>
        <dbReference type="PROSITE" id="PS50013"/>
    </source>
</evidence>
<evidence type="ECO:0000313" key="5">
    <source>
        <dbReference type="Proteomes" id="UP000887574"/>
    </source>
</evidence>
<dbReference type="AlphaFoldDB" id="A0A915DU22"/>
<name>A0A915DU22_9BILA</name>
<accession>A0A915DU22</accession>
<dbReference type="GO" id="GO:0005634">
    <property type="term" value="C:nucleus"/>
    <property type="evidence" value="ECO:0007669"/>
    <property type="project" value="UniProtKB-SubCell"/>
</dbReference>
<proteinExistence type="predicted"/>
<evidence type="ECO:0000256" key="3">
    <source>
        <dbReference type="SAM" id="MobiDB-lite"/>
    </source>
</evidence>
<dbReference type="Gene3D" id="2.40.50.40">
    <property type="match status" value="2"/>
</dbReference>
<dbReference type="InterPro" id="IPR023780">
    <property type="entry name" value="Chromo_domain"/>
</dbReference>
<dbReference type="PANTHER" id="PTHR22812">
    <property type="entry name" value="CHROMOBOX PROTEIN"/>
    <property type="match status" value="1"/>
</dbReference>
<dbReference type="Pfam" id="PF00385">
    <property type="entry name" value="Chromo"/>
    <property type="match status" value="2"/>
</dbReference>
<reference evidence="6" key="1">
    <citation type="submission" date="2022-11" db="UniProtKB">
        <authorList>
            <consortium name="WormBaseParasite"/>
        </authorList>
    </citation>
    <scope>IDENTIFICATION</scope>
</reference>
<dbReference type="SUPFAM" id="SSF54160">
    <property type="entry name" value="Chromo domain-like"/>
    <property type="match status" value="2"/>
</dbReference>
<feature type="domain" description="Chromo" evidence="4">
    <location>
        <begin position="22"/>
        <end position="80"/>
    </location>
</feature>
<protein>
    <submittedName>
        <fullName evidence="6">Chromo domain-containing protein</fullName>
    </submittedName>
</protein>
<evidence type="ECO:0000256" key="2">
    <source>
        <dbReference type="ARBA" id="ARBA00023242"/>
    </source>
</evidence>
<keyword evidence="5" id="KW-1185">Reference proteome</keyword>
<dbReference type="InterPro" id="IPR000953">
    <property type="entry name" value="Chromo/chromo_shadow_dom"/>
</dbReference>
<evidence type="ECO:0000256" key="1">
    <source>
        <dbReference type="ARBA" id="ARBA00004123"/>
    </source>
</evidence>
<feature type="compositionally biased region" description="Basic residues" evidence="3">
    <location>
        <begin position="113"/>
        <end position="134"/>
    </location>
</feature>
<keyword evidence="2" id="KW-0539">Nucleus</keyword>
<dbReference type="WBParaSite" id="jg22951">
    <property type="protein sequence ID" value="jg22951"/>
    <property type="gene ID" value="jg22951"/>
</dbReference>
<dbReference type="Proteomes" id="UP000887574">
    <property type="component" value="Unplaced"/>
</dbReference>
<evidence type="ECO:0000313" key="6">
    <source>
        <dbReference type="WBParaSite" id="jg22951"/>
    </source>
</evidence>
<feature type="region of interest" description="Disordered" evidence="3">
    <location>
        <begin position="110"/>
        <end position="136"/>
    </location>
</feature>
<comment type="subcellular location">
    <subcellularLocation>
        <location evidence="1">Nucleus</location>
    </subcellularLocation>
</comment>
<dbReference type="SMART" id="SM00298">
    <property type="entry name" value="CHROMO"/>
    <property type="match status" value="2"/>
</dbReference>
<sequence>MHAKIPKIPKIGDSVAEYQELFIVEKIIKKRYSRRGIEYLVKWLGYSDAENSWNLGRDLNCKQLIADFERDYVDSDDQLDDIEEIDGDLPKQQKPKVLKQLILDVPLQSTSKKSLKRSSNSKKAGSTKRKKKSKGQAEETLYEVEDILDSRTKDGVLEYEVKWKGYKKTSWEPEESLVECQDVVRFFEERVKKEKLTKSTSSNSVLSTLTVPDQENLQSNGDFLKAVKGKLEKMNSSESASAKKKIMKILEILT</sequence>
<dbReference type="InterPro" id="IPR051219">
    <property type="entry name" value="Heterochromatin_chromo-domain"/>
</dbReference>
<dbReference type="CDD" id="cd00024">
    <property type="entry name" value="CD_CSD"/>
    <property type="match status" value="2"/>
</dbReference>
<dbReference type="InterPro" id="IPR016197">
    <property type="entry name" value="Chromo-like_dom_sf"/>
</dbReference>